<keyword evidence="11" id="KW-1185">Reference proteome</keyword>
<dbReference type="InterPro" id="IPR017930">
    <property type="entry name" value="Myb_dom"/>
</dbReference>
<dbReference type="GO" id="GO:0005634">
    <property type="term" value="C:nucleus"/>
    <property type="evidence" value="ECO:0007669"/>
    <property type="project" value="UniProtKB-SubCell"/>
</dbReference>
<feature type="region of interest" description="Disordered" evidence="7">
    <location>
        <begin position="119"/>
        <end position="165"/>
    </location>
</feature>
<protein>
    <submittedName>
        <fullName evidence="10">Uncharacterized protein</fullName>
    </submittedName>
</protein>
<evidence type="ECO:0000313" key="10">
    <source>
        <dbReference type="EMBL" id="KAG6480407.1"/>
    </source>
</evidence>
<feature type="domain" description="HTH myb-type" evidence="9">
    <location>
        <begin position="9"/>
        <end position="65"/>
    </location>
</feature>
<gene>
    <name evidence="10" type="ORF">ZIOFF_063907</name>
</gene>
<dbReference type="InterPro" id="IPR051953">
    <property type="entry name" value="Plant_SW-associated_TFs"/>
</dbReference>
<evidence type="ECO:0000256" key="5">
    <source>
        <dbReference type="ARBA" id="ARBA00023163"/>
    </source>
</evidence>
<feature type="domain" description="HTH myb-type" evidence="9">
    <location>
        <begin position="66"/>
        <end position="116"/>
    </location>
</feature>
<evidence type="ECO:0000256" key="1">
    <source>
        <dbReference type="ARBA" id="ARBA00004123"/>
    </source>
</evidence>
<dbReference type="GO" id="GO:0000976">
    <property type="term" value="F:transcription cis-regulatory region binding"/>
    <property type="evidence" value="ECO:0007669"/>
    <property type="project" value="UniProtKB-ARBA"/>
</dbReference>
<dbReference type="InterPro" id="IPR001005">
    <property type="entry name" value="SANT/Myb"/>
</dbReference>
<dbReference type="AlphaFoldDB" id="A0A8J5F6V4"/>
<evidence type="ECO:0000259" key="8">
    <source>
        <dbReference type="PROSITE" id="PS50090"/>
    </source>
</evidence>
<keyword evidence="2" id="KW-0677">Repeat</keyword>
<keyword evidence="3" id="KW-0805">Transcription regulation</keyword>
<organism evidence="10 11">
    <name type="scientific">Zingiber officinale</name>
    <name type="common">Ginger</name>
    <name type="synonym">Amomum zingiber</name>
    <dbReference type="NCBI Taxonomy" id="94328"/>
    <lineage>
        <taxon>Eukaryota</taxon>
        <taxon>Viridiplantae</taxon>
        <taxon>Streptophyta</taxon>
        <taxon>Embryophyta</taxon>
        <taxon>Tracheophyta</taxon>
        <taxon>Spermatophyta</taxon>
        <taxon>Magnoliopsida</taxon>
        <taxon>Liliopsida</taxon>
        <taxon>Zingiberales</taxon>
        <taxon>Zingiberaceae</taxon>
        <taxon>Zingiber</taxon>
    </lineage>
</organism>
<dbReference type="FunFam" id="1.10.10.60:FF:000047">
    <property type="entry name" value="Myb transcription factor"/>
    <property type="match status" value="1"/>
</dbReference>
<dbReference type="PROSITE" id="PS51294">
    <property type="entry name" value="HTH_MYB"/>
    <property type="match status" value="2"/>
</dbReference>
<dbReference type="EMBL" id="JACMSC010000017">
    <property type="protein sequence ID" value="KAG6480407.1"/>
    <property type="molecule type" value="Genomic_DNA"/>
</dbReference>
<accession>A0A8J5F6V4</accession>
<evidence type="ECO:0000256" key="4">
    <source>
        <dbReference type="ARBA" id="ARBA00023125"/>
    </source>
</evidence>
<comment type="subcellular location">
    <subcellularLocation>
        <location evidence="1">Nucleus</location>
    </subcellularLocation>
</comment>
<evidence type="ECO:0000313" key="11">
    <source>
        <dbReference type="Proteomes" id="UP000734854"/>
    </source>
</evidence>
<keyword evidence="6" id="KW-0539">Nucleus</keyword>
<dbReference type="PANTHER" id="PTHR47997">
    <property type="entry name" value="MYB DOMAIN PROTEIN 55"/>
    <property type="match status" value="1"/>
</dbReference>
<dbReference type="OrthoDB" id="2143914at2759"/>
<dbReference type="CDD" id="cd00167">
    <property type="entry name" value="SANT"/>
    <property type="match status" value="2"/>
</dbReference>
<evidence type="ECO:0000256" key="7">
    <source>
        <dbReference type="SAM" id="MobiDB-lite"/>
    </source>
</evidence>
<keyword evidence="5" id="KW-0804">Transcription</keyword>
<dbReference type="PANTHER" id="PTHR47997:SF75">
    <property type="entry name" value="MYB DOMAIN PROTEIN 55"/>
    <property type="match status" value="1"/>
</dbReference>
<dbReference type="Proteomes" id="UP000734854">
    <property type="component" value="Unassembled WGS sequence"/>
</dbReference>
<dbReference type="Pfam" id="PF00249">
    <property type="entry name" value="Myb_DNA-binding"/>
    <property type="match status" value="2"/>
</dbReference>
<evidence type="ECO:0000256" key="3">
    <source>
        <dbReference type="ARBA" id="ARBA00023015"/>
    </source>
</evidence>
<sequence>MGGHSCSFTQKLRKGLWSPEEDDKLRKHIAKFGHGCWSSVPKQAGLQRCGKSCRLRWINYLRPDLKRGTFSSQEEELVVELHAVLGNKWSRIAARLPGRTDNEIKNLWNSCIKKKLRRRGVDPDTHRPVAAEGGESSGKSSEPSAEESMSGGALRPGKEEASPDQFLAGRGSCSVGCYFPFGGQQQLLWPNPAVFPTATATATATAPPQPPPCFPEDGNWYAEEEEASWTAQLCGDDQELKWSDDSPPPALFAAGTQFAPNCFSNWQQIHAPELNAKDFPSISHAMDQI</sequence>
<evidence type="ECO:0000256" key="6">
    <source>
        <dbReference type="ARBA" id="ARBA00023242"/>
    </source>
</evidence>
<feature type="compositionally biased region" description="Low complexity" evidence="7">
    <location>
        <begin position="130"/>
        <end position="148"/>
    </location>
</feature>
<comment type="caution">
    <text evidence="10">The sequence shown here is derived from an EMBL/GenBank/DDBJ whole genome shotgun (WGS) entry which is preliminary data.</text>
</comment>
<reference evidence="10 11" key="1">
    <citation type="submission" date="2020-08" db="EMBL/GenBank/DDBJ databases">
        <title>Plant Genome Project.</title>
        <authorList>
            <person name="Zhang R.-G."/>
        </authorList>
    </citation>
    <scope>NUCLEOTIDE SEQUENCE [LARGE SCALE GENOMIC DNA]</scope>
    <source>
        <tissue evidence="10">Rhizome</tissue>
    </source>
</reference>
<dbReference type="PROSITE" id="PS50090">
    <property type="entry name" value="MYB_LIKE"/>
    <property type="match status" value="2"/>
</dbReference>
<feature type="domain" description="Myb-like" evidence="8">
    <location>
        <begin position="62"/>
        <end position="112"/>
    </location>
</feature>
<dbReference type="FunFam" id="1.10.10.60:FF:000394">
    <property type="entry name" value="MYB transcription factor"/>
    <property type="match status" value="1"/>
</dbReference>
<proteinExistence type="predicted"/>
<name>A0A8J5F6V4_ZINOF</name>
<evidence type="ECO:0000259" key="9">
    <source>
        <dbReference type="PROSITE" id="PS51294"/>
    </source>
</evidence>
<feature type="compositionally biased region" description="Basic and acidic residues" evidence="7">
    <location>
        <begin position="119"/>
        <end position="129"/>
    </location>
</feature>
<dbReference type="SMART" id="SM00717">
    <property type="entry name" value="SANT"/>
    <property type="match status" value="2"/>
</dbReference>
<feature type="domain" description="Myb-like" evidence="8">
    <location>
        <begin position="9"/>
        <end position="61"/>
    </location>
</feature>
<evidence type="ECO:0000256" key="2">
    <source>
        <dbReference type="ARBA" id="ARBA00022737"/>
    </source>
</evidence>
<keyword evidence="4" id="KW-0238">DNA-binding</keyword>